<dbReference type="Pfam" id="PF13560">
    <property type="entry name" value="HTH_31"/>
    <property type="match status" value="1"/>
</dbReference>
<evidence type="ECO:0000313" key="2">
    <source>
        <dbReference type="EMBL" id="MBB6000386.1"/>
    </source>
</evidence>
<evidence type="ECO:0000313" key="3">
    <source>
        <dbReference type="Proteomes" id="UP000578077"/>
    </source>
</evidence>
<dbReference type="InterPro" id="IPR001387">
    <property type="entry name" value="Cro/C1-type_HTH"/>
</dbReference>
<feature type="domain" description="HTH cro/C1-type" evidence="1">
    <location>
        <begin position="10"/>
        <end position="63"/>
    </location>
</feature>
<keyword evidence="3" id="KW-1185">Reference proteome</keyword>
<dbReference type="Pfam" id="PF19054">
    <property type="entry name" value="DUF5753"/>
    <property type="match status" value="1"/>
</dbReference>
<organism evidence="2 3">
    <name type="scientific">Streptomonospora salina</name>
    <dbReference type="NCBI Taxonomy" id="104205"/>
    <lineage>
        <taxon>Bacteria</taxon>
        <taxon>Bacillati</taxon>
        <taxon>Actinomycetota</taxon>
        <taxon>Actinomycetes</taxon>
        <taxon>Streptosporangiales</taxon>
        <taxon>Nocardiopsidaceae</taxon>
        <taxon>Streptomonospora</taxon>
    </lineage>
</organism>
<dbReference type="Proteomes" id="UP000578077">
    <property type="component" value="Unassembled WGS sequence"/>
</dbReference>
<dbReference type="PROSITE" id="PS50943">
    <property type="entry name" value="HTH_CROC1"/>
    <property type="match status" value="1"/>
</dbReference>
<evidence type="ECO:0000259" key="1">
    <source>
        <dbReference type="PROSITE" id="PS50943"/>
    </source>
</evidence>
<dbReference type="GO" id="GO:0003677">
    <property type="term" value="F:DNA binding"/>
    <property type="evidence" value="ECO:0007669"/>
    <property type="project" value="InterPro"/>
</dbReference>
<name>A0A841EBM2_9ACTN</name>
<accession>A0A841EBM2</accession>
<dbReference type="SUPFAM" id="SSF47413">
    <property type="entry name" value="lambda repressor-like DNA-binding domains"/>
    <property type="match status" value="1"/>
</dbReference>
<sequence>MKANGLKENLAKLRELAGLTQKQLATRVGASASSVSRWESGTVAPKRGDVERLDETLNAGGQLMREWEREASGSQLPPWMRDTVRLEQEATSIDYVSPVLVPGLLQSPSYSAIVIAGAQPITDQGTIDRLVRLRCRRYAELRNYNNPRVSAVFPHTALTAFPECVRKEQTGQLVEMCESGRLSVHLVPEGAFLWGVTSPMALYRLRGGGVTASSDHMSGNFLHGGADDWERLGEVAKHAFAAALPSDQSRKLLEDLT</sequence>
<dbReference type="Gene3D" id="1.10.260.40">
    <property type="entry name" value="lambda repressor-like DNA-binding domains"/>
    <property type="match status" value="1"/>
</dbReference>
<dbReference type="InterPro" id="IPR043917">
    <property type="entry name" value="DUF5753"/>
</dbReference>
<protein>
    <submittedName>
        <fullName evidence="2">Transcriptional regulator with XRE-family HTH domain</fullName>
    </submittedName>
</protein>
<gene>
    <name evidence="2" type="ORF">HNR25_004137</name>
</gene>
<dbReference type="InterPro" id="IPR010982">
    <property type="entry name" value="Lambda_DNA-bd_dom_sf"/>
</dbReference>
<dbReference type="SMART" id="SM00530">
    <property type="entry name" value="HTH_XRE"/>
    <property type="match status" value="1"/>
</dbReference>
<comment type="caution">
    <text evidence="2">The sequence shown here is derived from an EMBL/GenBank/DDBJ whole genome shotgun (WGS) entry which is preliminary data.</text>
</comment>
<dbReference type="RefSeq" id="WP_184637768.1">
    <property type="nucleotide sequence ID" value="NZ_BAABKT010000032.1"/>
</dbReference>
<dbReference type="EMBL" id="JACHLY010000001">
    <property type="protein sequence ID" value="MBB6000386.1"/>
    <property type="molecule type" value="Genomic_DNA"/>
</dbReference>
<reference evidence="2 3" key="1">
    <citation type="submission" date="2020-08" db="EMBL/GenBank/DDBJ databases">
        <title>Sequencing the genomes of 1000 actinobacteria strains.</title>
        <authorList>
            <person name="Klenk H.-P."/>
        </authorList>
    </citation>
    <scope>NUCLEOTIDE SEQUENCE [LARGE SCALE GENOMIC DNA]</scope>
    <source>
        <strain evidence="2 3">DSM 44593</strain>
    </source>
</reference>
<dbReference type="AlphaFoldDB" id="A0A841EBM2"/>
<dbReference type="CDD" id="cd00093">
    <property type="entry name" value="HTH_XRE"/>
    <property type="match status" value="1"/>
</dbReference>
<proteinExistence type="predicted"/>